<feature type="domain" description="HTH LytTR-type" evidence="1">
    <location>
        <begin position="1"/>
        <end position="99"/>
    </location>
</feature>
<protein>
    <recommendedName>
        <fullName evidence="1">HTH LytTR-type domain-containing protein</fullName>
    </recommendedName>
</protein>
<evidence type="ECO:0000259" key="1">
    <source>
        <dbReference type="PROSITE" id="PS50930"/>
    </source>
</evidence>
<reference evidence="2" key="1">
    <citation type="submission" date="2019-08" db="EMBL/GenBank/DDBJ databases">
        <authorList>
            <person name="Kucharzyk K."/>
            <person name="Murdoch R.W."/>
            <person name="Higgins S."/>
            <person name="Loffler F."/>
        </authorList>
    </citation>
    <scope>NUCLEOTIDE SEQUENCE</scope>
</reference>
<dbReference type="InterPro" id="IPR046947">
    <property type="entry name" value="LytR-like"/>
</dbReference>
<dbReference type="Pfam" id="PF04397">
    <property type="entry name" value="LytTR"/>
    <property type="match status" value="1"/>
</dbReference>
<dbReference type="EMBL" id="VSSQ01094646">
    <property type="protein sequence ID" value="MPN39054.1"/>
    <property type="molecule type" value="Genomic_DNA"/>
</dbReference>
<proteinExistence type="predicted"/>
<dbReference type="GO" id="GO:0003677">
    <property type="term" value="F:DNA binding"/>
    <property type="evidence" value="ECO:0007669"/>
    <property type="project" value="InterPro"/>
</dbReference>
<dbReference type="SMART" id="SM00850">
    <property type="entry name" value="LytTR"/>
    <property type="match status" value="1"/>
</dbReference>
<evidence type="ECO:0000313" key="2">
    <source>
        <dbReference type="EMBL" id="MPN39054.1"/>
    </source>
</evidence>
<comment type="caution">
    <text evidence="2">The sequence shown here is derived from an EMBL/GenBank/DDBJ whole genome shotgun (WGS) entry which is preliminary data.</text>
</comment>
<organism evidence="2">
    <name type="scientific">bioreactor metagenome</name>
    <dbReference type="NCBI Taxonomy" id="1076179"/>
    <lineage>
        <taxon>unclassified sequences</taxon>
        <taxon>metagenomes</taxon>
        <taxon>ecological metagenomes</taxon>
    </lineage>
</organism>
<accession>A0A645HSD2</accession>
<dbReference type="Gene3D" id="2.40.50.1020">
    <property type="entry name" value="LytTr DNA-binding domain"/>
    <property type="match status" value="1"/>
</dbReference>
<sequence>MLDNLLYIESADNYATIYYLNKSKKSHYLIRNSLKWMEEHLTKDTPLIRCHRSYIVNLDKVKILKKEKGGIMLELDAENTPDIAVSKTYYDSFMQKFSRYSV</sequence>
<dbReference type="PANTHER" id="PTHR37299:SF1">
    <property type="entry name" value="STAGE 0 SPORULATION PROTEIN A HOMOLOG"/>
    <property type="match status" value="1"/>
</dbReference>
<name>A0A645HSD2_9ZZZZ</name>
<dbReference type="AlphaFoldDB" id="A0A645HSD2"/>
<gene>
    <name evidence="2" type="ORF">SDC9_186580</name>
</gene>
<dbReference type="PROSITE" id="PS50930">
    <property type="entry name" value="HTH_LYTTR"/>
    <property type="match status" value="1"/>
</dbReference>
<dbReference type="PANTHER" id="PTHR37299">
    <property type="entry name" value="TRANSCRIPTIONAL REGULATOR-RELATED"/>
    <property type="match status" value="1"/>
</dbReference>
<dbReference type="InterPro" id="IPR007492">
    <property type="entry name" value="LytTR_DNA-bd_dom"/>
</dbReference>
<dbReference type="GO" id="GO:0000156">
    <property type="term" value="F:phosphorelay response regulator activity"/>
    <property type="evidence" value="ECO:0007669"/>
    <property type="project" value="InterPro"/>
</dbReference>